<evidence type="ECO:0000313" key="2">
    <source>
        <dbReference type="Proteomes" id="UP001162480"/>
    </source>
</evidence>
<dbReference type="PANTHER" id="PTHR45913">
    <property type="entry name" value="EPM2A-INTERACTING PROTEIN 1"/>
    <property type="match status" value="1"/>
</dbReference>
<proteinExistence type="predicted"/>
<protein>
    <recommendedName>
        <fullName evidence="3">DUF4371 domain-containing protein</fullName>
    </recommendedName>
</protein>
<gene>
    <name evidence="1" type="ORF">OCTVUL_1B010637</name>
</gene>
<dbReference type="Proteomes" id="UP001162480">
    <property type="component" value="Chromosome 5"/>
</dbReference>
<dbReference type="PANTHER" id="PTHR45913:SF11">
    <property type="entry name" value="EPM2A-INTERACTING PROTEIN 1"/>
    <property type="match status" value="1"/>
</dbReference>
<name>A0AA36F3P0_OCTVU</name>
<evidence type="ECO:0000313" key="1">
    <source>
        <dbReference type="EMBL" id="CAI9723337.1"/>
    </source>
</evidence>
<dbReference type="EMBL" id="OX597818">
    <property type="protein sequence ID" value="CAI9723337.1"/>
    <property type="molecule type" value="Genomic_DNA"/>
</dbReference>
<reference evidence="1" key="1">
    <citation type="submission" date="2023-08" db="EMBL/GenBank/DDBJ databases">
        <authorList>
            <person name="Alioto T."/>
            <person name="Alioto T."/>
            <person name="Gomez Garrido J."/>
        </authorList>
    </citation>
    <scope>NUCLEOTIDE SEQUENCE</scope>
</reference>
<dbReference type="AlphaFoldDB" id="A0AA36F3P0"/>
<organism evidence="1 2">
    <name type="scientific">Octopus vulgaris</name>
    <name type="common">Common octopus</name>
    <dbReference type="NCBI Taxonomy" id="6645"/>
    <lineage>
        <taxon>Eukaryota</taxon>
        <taxon>Metazoa</taxon>
        <taxon>Spiralia</taxon>
        <taxon>Lophotrochozoa</taxon>
        <taxon>Mollusca</taxon>
        <taxon>Cephalopoda</taxon>
        <taxon>Coleoidea</taxon>
        <taxon>Octopodiformes</taxon>
        <taxon>Octopoda</taxon>
        <taxon>Incirrata</taxon>
        <taxon>Octopodidae</taxon>
        <taxon>Octopus</taxon>
    </lineage>
</organism>
<keyword evidence="2" id="KW-1185">Reference proteome</keyword>
<evidence type="ECO:0008006" key="3">
    <source>
        <dbReference type="Google" id="ProtNLM"/>
    </source>
</evidence>
<accession>A0AA36F3P0</accession>
<sequence>MGVFHGKPVFYGMMCNRQEADVSLSRNTAADWVCEMATDLKTESIEKGKDLFPYSLVDETTDTTGTAHLVIFLRGVDSNLFIMEEILDIKLIHGTTAGKDLFEKICQCVTDIKLPWDKLVGLTTDGALAMYSKKNGLVGRIRLKMQGENCAEQKEVFEYVMDFLLTAMISSFLLYKQFTEALLQVQKKEKKRRGKRSLEGIGDLIKVTWCGGMEGDGRGWKKDLVSQLKGICEHTYYWIDNVFSIVNSKYHFGTLMKRKRVLTK</sequence>